<reference evidence="2 3" key="1">
    <citation type="submission" date="2019-06" db="EMBL/GenBank/DDBJ databases">
        <title>Metagenome assembled Genome of Spiribacter salinus SL48-SHIP from the microbial mat of Salt Lake 48 (Novosibirsk region, Russia).</title>
        <authorList>
            <person name="Shipova A."/>
            <person name="Rozanov A.S."/>
            <person name="Bryanskaya A.V."/>
            <person name="Peltek S.E."/>
        </authorList>
    </citation>
    <scope>NUCLEOTIDE SEQUENCE [LARGE SCALE GENOMIC DNA]</scope>
    <source>
        <strain evidence="2">SL48-SHIP-2</strain>
    </source>
</reference>
<dbReference type="Pfam" id="PF16677">
    <property type="entry name" value="GP3_package"/>
    <property type="match status" value="1"/>
</dbReference>
<sequence length="164" mass="18879">MAYDYSKLLSAKRKQRLFLGPQDFLDACVGYFEWCVEHPLLEEELFHNKGEVVRADRNRVRAFTKQGLATYLGIPVKKLYYFKEKGGEWQEAVELVDQIIHNQKFEHAAANMLNASIVSRDLGLADKVDNTSTDGTMSPQKNYTEDELKRELESRGLPTSIFEE</sequence>
<name>A0A540VTS6_9GAMM</name>
<proteinExistence type="predicted"/>
<feature type="region of interest" description="Disordered" evidence="1">
    <location>
        <begin position="129"/>
        <end position="164"/>
    </location>
</feature>
<evidence type="ECO:0000313" key="2">
    <source>
        <dbReference type="EMBL" id="TQE99543.1"/>
    </source>
</evidence>
<accession>A0A540VTS6</accession>
<protein>
    <recommendedName>
        <fullName evidence="4">DNA-packaging protein</fullName>
    </recommendedName>
</protein>
<organism evidence="2 3">
    <name type="scientific">Spiribacter salinus</name>
    <dbReference type="NCBI Taxonomy" id="1335746"/>
    <lineage>
        <taxon>Bacteria</taxon>
        <taxon>Pseudomonadati</taxon>
        <taxon>Pseudomonadota</taxon>
        <taxon>Gammaproteobacteria</taxon>
        <taxon>Chromatiales</taxon>
        <taxon>Ectothiorhodospiraceae</taxon>
        <taxon>Spiribacter</taxon>
    </lineage>
</organism>
<evidence type="ECO:0008006" key="4">
    <source>
        <dbReference type="Google" id="ProtNLM"/>
    </source>
</evidence>
<dbReference type="Gene3D" id="1.10.132.80">
    <property type="match status" value="1"/>
</dbReference>
<dbReference type="Proteomes" id="UP000315400">
    <property type="component" value="Unassembled WGS sequence"/>
</dbReference>
<dbReference type="AlphaFoldDB" id="A0A540VTS6"/>
<evidence type="ECO:0000313" key="3">
    <source>
        <dbReference type="Proteomes" id="UP000315400"/>
    </source>
</evidence>
<comment type="caution">
    <text evidence="2">The sequence shown here is derived from an EMBL/GenBank/DDBJ whole genome shotgun (WGS) entry which is preliminary data.</text>
</comment>
<feature type="compositionally biased region" description="Basic and acidic residues" evidence="1">
    <location>
        <begin position="143"/>
        <end position="154"/>
    </location>
</feature>
<evidence type="ECO:0000256" key="1">
    <source>
        <dbReference type="SAM" id="MobiDB-lite"/>
    </source>
</evidence>
<dbReference type="InterPro" id="IPR032066">
    <property type="entry name" value="GP3_package"/>
</dbReference>
<dbReference type="EMBL" id="VIFK01000055">
    <property type="protein sequence ID" value="TQE99543.1"/>
    <property type="molecule type" value="Genomic_DNA"/>
</dbReference>
<gene>
    <name evidence="2" type="ORF">FKY71_08170</name>
</gene>
<feature type="compositionally biased region" description="Polar residues" evidence="1">
    <location>
        <begin position="130"/>
        <end position="142"/>
    </location>
</feature>